<evidence type="ECO:0000256" key="4">
    <source>
        <dbReference type="ARBA" id="ARBA00023163"/>
    </source>
</evidence>
<evidence type="ECO:0000313" key="7">
    <source>
        <dbReference type="EMBL" id="KAJ9547207.1"/>
    </source>
</evidence>
<keyword evidence="4" id="KW-0804">Transcription</keyword>
<evidence type="ECO:0000256" key="5">
    <source>
        <dbReference type="ARBA" id="ARBA00023242"/>
    </source>
</evidence>
<dbReference type="CDD" id="cd00265">
    <property type="entry name" value="MADS_MEF2_like"/>
    <property type="match status" value="1"/>
</dbReference>
<evidence type="ECO:0000313" key="8">
    <source>
        <dbReference type="Proteomes" id="UP001172457"/>
    </source>
</evidence>
<gene>
    <name evidence="7" type="ORF">OSB04_019750</name>
</gene>
<dbReference type="PANTHER" id="PTHR48019">
    <property type="entry name" value="SERUM RESPONSE FACTOR HOMOLOG"/>
    <property type="match status" value="1"/>
</dbReference>
<comment type="caution">
    <text evidence="7">The sequence shown here is derived from an EMBL/GenBank/DDBJ whole genome shotgun (WGS) entry which is preliminary data.</text>
</comment>
<evidence type="ECO:0000256" key="1">
    <source>
        <dbReference type="ARBA" id="ARBA00004123"/>
    </source>
</evidence>
<dbReference type="Proteomes" id="UP001172457">
    <property type="component" value="Chromosome 5"/>
</dbReference>
<keyword evidence="2" id="KW-0805">Transcription regulation</keyword>
<dbReference type="SUPFAM" id="SSF55455">
    <property type="entry name" value="SRF-like"/>
    <property type="match status" value="1"/>
</dbReference>
<dbReference type="InterPro" id="IPR033896">
    <property type="entry name" value="MEF2-like_N"/>
</dbReference>
<keyword evidence="8" id="KW-1185">Reference proteome</keyword>
<proteinExistence type="predicted"/>
<dbReference type="PRINTS" id="PR00404">
    <property type="entry name" value="MADSDOMAIN"/>
</dbReference>
<keyword evidence="5" id="KW-0539">Nucleus</keyword>
<dbReference type="GO" id="GO:0000977">
    <property type="term" value="F:RNA polymerase II transcription regulatory region sequence-specific DNA binding"/>
    <property type="evidence" value="ECO:0007669"/>
    <property type="project" value="InterPro"/>
</dbReference>
<dbReference type="AlphaFoldDB" id="A0AA38W374"/>
<dbReference type="PROSITE" id="PS50066">
    <property type="entry name" value="MADS_BOX_2"/>
    <property type="match status" value="1"/>
</dbReference>
<dbReference type="InterPro" id="IPR050142">
    <property type="entry name" value="MADS-box/MEF2_TF"/>
</dbReference>
<dbReference type="PROSITE" id="PS00350">
    <property type="entry name" value="MADS_BOX_1"/>
    <property type="match status" value="1"/>
</dbReference>
<keyword evidence="3" id="KW-0238">DNA-binding</keyword>
<dbReference type="EMBL" id="JARYMX010000005">
    <property type="protein sequence ID" value="KAJ9547207.1"/>
    <property type="molecule type" value="Genomic_DNA"/>
</dbReference>
<dbReference type="SMART" id="SM00432">
    <property type="entry name" value="MADS"/>
    <property type="match status" value="1"/>
</dbReference>
<evidence type="ECO:0000259" key="6">
    <source>
        <dbReference type="PROSITE" id="PS50066"/>
    </source>
</evidence>
<evidence type="ECO:0000256" key="3">
    <source>
        <dbReference type="ARBA" id="ARBA00023125"/>
    </source>
</evidence>
<dbReference type="GO" id="GO:0045944">
    <property type="term" value="P:positive regulation of transcription by RNA polymerase II"/>
    <property type="evidence" value="ECO:0007669"/>
    <property type="project" value="InterPro"/>
</dbReference>
<name>A0AA38W374_9ASTR</name>
<dbReference type="InterPro" id="IPR036879">
    <property type="entry name" value="TF_MADSbox_sf"/>
</dbReference>
<dbReference type="Gene3D" id="3.40.1810.10">
    <property type="entry name" value="Transcription factor, MADS-box"/>
    <property type="match status" value="1"/>
</dbReference>
<dbReference type="InterPro" id="IPR002100">
    <property type="entry name" value="TF_MADSbox"/>
</dbReference>
<comment type="subcellular location">
    <subcellularLocation>
        <location evidence="1">Nucleus</location>
    </subcellularLocation>
</comment>
<feature type="domain" description="MADS-box" evidence="6">
    <location>
        <begin position="1"/>
        <end position="61"/>
    </location>
</feature>
<sequence length="326" mass="37282">MGRNKLPMKRIENNTSRLVTFCKRRNGLIKKAYELSVLCDIDIALIMFSPSGRLNHFSCKRRTEDVLNRYVNLSDSERGSVIQHREYLNSLLSKIRSENDLAIHIPCPGAIDMQSDEIHQEISTLQHQLHMAKEQLRIFEPDPTTFTSLYDYESYEKLLYKTLDRVTQRKEYLLSNQPPAYHLRVLQGESSSKNEDINCWPENVCDGANQMNGQNHQNMFTAASPENTFEATRNQLSNALFDPLPKSTMNEETQSIEGFQGCNQTEESLELWHQSTDDFLSSLITHDVTFSVTKQNEMGNPSGGMDMVPNQQVVDASLLCHQGRSL</sequence>
<dbReference type="GO" id="GO:0005634">
    <property type="term" value="C:nucleus"/>
    <property type="evidence" value="ECO:0007669"/>
    <property type="project" value="UniProtKB-SubCell"/>
</dbReference>
<reference evidence="7" key="1">
    <citation type="submission" date="2023-03" db="EMBL/GenBank/DDBJ databases">
        <title>Chromosome-scale reference genome and RAD-based genetic map of yellow starthistle (Centaurea solstitialis) reveal putative structural variation and QTLs associated with invader traits.</title>
        <authorList>
            <person name="Reatini B."/>
            <person name="Cang F.A."/>
            <person name="Jiang Q."/>
            <person name="Mckibben M.T.W."/>
            <person name="Barker M.S."/>
            <person name="Rieseberg L.H."/>
            <person name="Dlugosch K.M."/>
        </authorList>
    </citation>
    <scope>NUCLEOTIDE SEQUENCE</scope>
    <source>
        <strain evidence="7">CAN-66</strain>
        <tissue evidence="7">Leaf</tissue>
    </source>
</reference>
<evidence type="ECO:0000256" key="2">
    <source>
        <dbReference type="ARBA" id="ARBA00023015"/>
    </source>
</evidence>
<accession>A0AA38W374</accession>
<organism evidence="7 8">
    <name type="scientific">Centaurea solstitialis</name>
    <name type="common">yellow star-thistle</name>
    <dbReference type="NCBI Taxonomy" id="347529"/>
    <lineage>
        <taxon>Eukaryota</taxon>
        <taxon>Viridiplantae</taxon>
        <taxon>Streptophyta</taxon>
        <taxon>Embryophyta</taxon>
        <taxon>Tracheophyta</taxon>
        <taxon>Spermatophyta</taxon>
        <taxon>Magnoliopsida</taxon>
        <taxon>eudicotyledons</taxon>
        <taxon>Gunneridae</taxon>
        <taxon>Pentapetalae</taxon>
        <taxon>asterids</taxon>
        <taxon>campanulids</taxon>
        <taxon>Asterales</taxon>
        <taxon>Asteraceae</taxon>
        <taxon>Carduoideae</taxon>
        <taxon>Cardueae</taxon>
        <taxon>Centaureinae</taxon>
        <taxon>Centaurea</taxon>
    </lineage>
</organism>
<dbReference type="GO" id="GO:0046983">
    <property type="term" value="F:protein dimerization activity"/>
    <property type="evidence" value="ECO:0007669"/>
    <property type="project" value="InterPro"/>
</dbReference>
<protein>
    <recommendedName>
        <fullName evidence="6">MADS-box domain-containing protein</fullName>
    </recommendedName>
</protein>
<dbReference type="Pfam" id="PF00319">
    <property type="entry name" value="SRF-TF"/>
    <property type="match status" value="1"/>
</dbReference>